<gene>
    <name evidence="1" type="ORF">Taro_037391</name>
</gene>
<keyword evidence="2" id="KW-1185">Reference proteome</keyword>
<dbReference type="EMBL" id="NMUH01003248">
    <property type="protein sequence ID" value="MQM04591.1"/>
    <property type="molecule type" value="Genomic_DNA"/>
</dbReference>
<dbReference type="AlphaFoldDB" id="A0A843WG47"/>
<proteinExistence type="predicted"/>
<comment type="caution">
    <text evidence="1">The sequence shown here is derived from an EMBL/GenBank/DDBJ whole genome shotgun (WGS) entry which is preliminary data.</text>
</comment>
<organism evidence="1 2">
    <name type="scientific">Colocasia esculenta</name>
    <name type="common">Wild taro</name>
    <name type="synonym">Arum esculentum</name>
    <dbReference type="NCBI Taxonomy" id="4460"/>
    <lineage>
        <taxon>Eukaryota</taxon>
        <taxon>Viridiplantae</taxon>
        <taxon>Streptophyta</taxon>
        <taxon>Embryophyta</taxon>
        <taxon>Tracheophyta</taxon>
        <taxon>Spermatophyta</taxon>
        <taxon>Magnoliopsida</taxon>
        <taxon>Liliopsida</taxon>
        <taxon>Araceae</taxon>
        <taxon>Aroideae</taxon>
        <taxon>Colocasieae</taxon>
        <taxon>Colocasia</taxon>
    </lineage>
</organism>
<evidence type="ECO:0000313" key="2">
    <source>
        <dbReference type="Proteomes" id="UP000652761"/>
    </source>
</evidence>
<accession>A0A843WG47</accession>
<reference evidence="1" key="1">
    <citation type="submission" date="2017-07" db="EMBL/GenBank/DDBJ databases">
        <title>Taro Niue Genome Assembly and Annotation.</title>
        <authorList>
            <person name="Atibalentja N."/>
            <person name="Keating K."/>
            <person name="Fields C.J."/>
        </authorList>
    </citation>
    <scope>NUCLEOTIDE SEQUENCE</scope>
    <source>
        <strain evidence="1">Niue_2</strain>
        <tissue evidence="1">Leaf</tissue>
    </source>
</reference>
<sequence>LEFSCNFLYASFRLHGCSAHVTHTFGFMMMGGMKRKARTISRGKSGKRLLDISILSQANQVFIGRMECKAVVSHIGLCALDGT</sequence>
<feature type="non-terminal residue" evidence="1">
    <location>
        <position position="1"/>
    </location>
</feature>
<evidence type="ECO:0000313" key="1">
    <source>
        <dbReference type="EMBL" id="MQM04591.1"/>
    </source>
</evidence>
<name>A0A843WG47_COLES</name>
<dbReference type="Proteomes" id="UP000652761">
    <property type="component" value="Unassembled WGS sequence"/>
</dbReference>
<protein>
    <submittedName>
        <fullName evidence="1">Uncharacterized protein</fullName>
    </submittedName>
</protein>